<sequence>MSEIDKIRELFASFEGGGSLDSLAEAVEIIEDVLGNVERVEDKELA</sequence>
<evidence type="ECO:0000313" key="1">
    <source>
        <dbReference type="EMBL" id="VAV84328.1"/>
    </source>
</evidence>
<proteinExistence type="predicted"/>
<gene>
    <name evidence="1" type="ORF">MNBD_DELTA01-1356</name>
</gene>
<dbReference type="EMBL" id="UOEA01000064">
    <property type="protein sequence ID" value="VAV84328.1"/>
    <property type="molecule type" value="Genomic_DNA"/>
</dbReference>
<accession>A0A3B0R8X4</accession>
<protein>
    <submittedName>
        <fullName evidence="1">Uncharacterized protein</fullName>
    </submittedName>
</protein>
<dbReference type="AlphaFoldDB" id="A0A3B0R8X4"/>
<name>A0A3B0R8X4_9ZZZZ</name>
<reference evidence="1" key="1">
    <citation type="submission" date="2018-06" db="EMBL/GenBank/DDBJ databases">
        <authorList>
            <person name="Zhirakovskaya E."/>
        </authorList>
    </citation>
    <scope>NUCLEOTIDE SEQUENCE</scope>
</reference>
<organism evidence="1">
    <name type="scientific">hydrothermal vent metagenome</name>
    <dbReference type="NCBI Taxonomy" id="652676"/>
    <lineage>
        <taxon>unclassified sequences</taxon>
        <taxon>metagenomes</taxon>
        <taxon>ecological metagenomes</taxon>
    </lineage>
</organism>